<evidence type="ECO:0000313" key="3">
    <source>
        <dbReference type="Proteomes" id="UP000217144"/>
    </source>
</evidence>
<evidence type="ECO:0000313" key="2">
    <source>
        <dbReference type="EMBL" id="ASY10875.1"/>
    </source>
</evidence>
<dbReference type="SUPFAM" id="SSF55874">
    <property type="entry name" value="ATPase domain of HSP90 chaperone/DNA topoisomerase II/histidine kinase"/>
    <property type="match status" value="1"/>
</dbReference>
<dbReference type="RefSeq" id="WP_095671362.1">
    <property type="nucleotide sequence ID" value="NZ_CP016769.1"/>
</dbReference>
<proteinExistence type="predicted"/>
<keyword evidence="3" id="KW-1185">Reference proteome</keyword>
<dbReference type="KEGG" id="plan:A1s21148_05105"/>
<protein>
    <submittedName>
        <fullName evidence="2">Histidine kinase</fullName>
    </submittedName>
</protein>
<keyword evidence="1" id="KW-1133">Transmembrane helix</keyword>
<feature type="transmembrane region" description="Helical" evidence="1">
    <location>
        <begin position="53"/>
        <end position="72"/>
    </location>
</feature>
<dbReference type="InterPro" id="IPR036890">
    <property type="entry name" value="HATPase_C_sf"/>
</dbReference>
<keyword evidence="2" id="KW-0418">Kinase</keyword>
<feature type="transmembrane region" description="Helical" evidence="1">
    <location>
        <begin position="298"/>
        <end position="321"/>
    </location>
</feature>
<keyword evidence="2" id="KW-0808">Transferase</keyword>
<keyword evidence="1" id="KW-0472">Membrane</keyword>
<feature type="transmembrane region" description="Helical" evidence="1">
    <location>
        <begin position="21"/>
        <end position="41"/>
    </location>
</feature>
<feature type="transmembrane region" description="Helical" evidence="1">
    <location>
        <begin position="265"/>
        <end position="286"/>
    </location>
</feature>
<gene>
    <name evidence="2" type="ORF">A1s21148_05105</name>
</gene>
<sequence>MNLMQFSSEAKSIIKLLPKTLISMKVFLWTYPISVGLSVFLAPDNFSNFKNSLLWIFVGFAAHSAMLPFVIYGKNQGRLPEQIFLVLAMGATRGAVLVLLPPILNLEDSLSAFARITNSTVAVFYWFQAGSIIVQYGSTFRSRIKDLIKELLEKKIVDMPTAAKSSSNQLIAVIGHLQAKIIETVGSAPSKEEIVRASNDIDKLITEHIRPLSKSSWKDGELTWIRAGFLSVIRRTLTTERIPVTGVILLTLPFSFLTQSSRVGVFTTLVVLTIWISITIFADRIIYKDLRQSDYLKVNLQFLGSLVFFAYPITFFFQLVLPISRDPSLALMILGYLLSMVTQLTLFAVSTLLVALYDDQEFAFEFLRDLIRRGELEEFLIKTKEGGGDEYFAQYVHAEVQSQLLACKLLLLKAAESDFDLFPPEITAQIIDRMEKIKQPYQRLASRVPAQRIEELSKSWAGLAEISHDLPPKLSQVTPNSDVISQLIEEAVVNSIRHGGARKISVSAKTLPAGIEVTISDNGNMSPASDVTSGLGSILFDTFTKNWSRVREGNTTVVTFLVEDLLDR</sequence>
<dbReference type="EMBL" id="CP016769">
    <property type="protein sequence ID" value="ASY10875.1"/>
    <property type="molecule type" value="Genomic_DNA"/>
</dbReference>
<feature type="transmembrane region" description="Helical" evidence="1">
    <location>
        <begin position="84"/>
        <end position="104"/>
    </location>
</feature>
<accession>A0AAC9YRN0</accession>
<evidence type="ECO:0000256" key="1">
    <source>
        <dbReference type="SAM" id="Phobius"/>
    </source>
</evidence>
<keyword evidence="1" id="KW-0812">Transmembrane</keyword>
<reference evidence="2 3" key="1">
    <citation type="submission" date="2016-07" db="EMBL/GenBank/DDBJ databases">
        <title>High microdiversification within the ubiquitous acI lineage of Actinobacteria.</title>
        <authorList>
            <person name="Neuenschwander S.M."/>
            <person name="Salcher M."/>
            <person name="Ghai R."/>
            <person name="Pernthaler J."/>
        </authorList>
    </citation>
    <scope>NUCLEOTIDE SEQUENCE [LARGE SCALE GENOMIC DNA]</scope>
    <source>
        <strain evidence="2">MMS-21-148</strain>
    </source>
</reference>
<dbReference type="GO" id="GO:0016301">
    <property type="term" value="F:kinase activity"/>
    <property type="evidence" value="ECO:0007669"/>
    <property type="project" value="UniProtKB-KW"/>
</dbReference>
<feature type="transmembrane region" description="Helical" evidence="1">
    <location>
        <begin position="116"/>
        <end position="136"/>
    </location>
</feature>
<organism evidence="2 3">
    <name type="scientific">Candidatus Planktophila lacus</name>
    <dbReference type="NCBI Taxonomy" id="1884913"/>
    <lineage>
        <taxon>Bacteria</taxon>
        <taxon>Bacillati</taxon>
        <taxon>Actinomycetota</taxon>
        <taxon>Actinomycetes</taxon>
        <taxon>Candidatus Nanopelagicales</taxon>
        <taxon>Candidatus Nanopelagicaceae</taxon>
        <taxon>Candidatus Planktophila</taxon>
    </lineage>
</organism>
<dbReference type="Proteomes" id="UP000217144">
    <property type="component" value="Chromosome"/>
</dbReference>
<name>A0AAC9YRN0_9ACTN</name>
<dbReference type="AlphaFoldDB" id="A0AAC9YRN0"/>
<dbReference type="Gene3D" id="3.30.565.10">
    <property type="entry name" value="Histidine kinase-like ATPase, C-terminal domain"/>
    <property type="match status" value="1"/>
</dbReference>
<feature type="transmembrane region" description="Helical" evidence="1">
    <location>
        <begin position="333"/>
        <end position="357"/>
    </location>
</feature>
<feature type="transmembrane region" description="Helical" evidence="1">
    <location>
        <begin position="242"/>
        <end position="259"/>
    </location>
</feature>
<dbReference type="CDD" id="cd16936">
    <property type="entry name" value="HATPase_RsbW-like"/>
    <property type="match status" value="1"/>
</dbReference>